<reference evidence="2 3" key="1">
    <citation type="submission" date="2018-04" db="EMBL/GenBank/DDBJ databases">
        <title>Thalassorhabdus spongiae gen. nov., sp. nov., isolated from a marine sponge in South-West Iceland.</title>
        <authorList>
            <person name="Knobloch S."/>
            <person name="Daussin A."/>
            <person name="Johannsson R."/>
            <person name="Marteinsson V.T."/>
        </authorList>
    </citation>
    <scope>NUCLEOTIDE SEQUENCE [LARGE SCALE GENOMIC DNA]</scope>
    <source>
        <strain evidence="2 3">Hp12</strain>
    </source>
</reference>
<feature type="signal peptide" evidence="1">
    <location>
        <begin position="1"/>
        <end position="27"/>
    </location>
</feature>
<protein>
    <submittedName>
        <fullName evidence="2">Uncharacterized protein</fullName>
    </submittedName>
</protein>
<dbReference type="Proteomes" id="UP000244906">
    <property type="component" value="Unassembled WGS sequence"/>
</dbReference>
<dbReference type="Pfam" id="PF12094">
    <property type="entry name" value="DUF3570"/>
    <property type="match status" value="1"/>
</dbReference>
<dbReference type="OrthoDB" id="5450709at2"/>
<accession>A0A2V1GMZ2</accession>
<keyword evidence="3" id="KW-1185">Reference proteome</keyword>
<evidence type="ECO:0000256" key="1">
    <source>
        <dbReference type="SAM" id="SignalP"/>
    </source>
</evidence>
<name>A0A2V1GMZ2_9GAMM</name>
<comment type="caution">
    <text evidence="2">The sequence shown here is derived from an EMBL/GenBank/DDBJ whole genome shotgun (WGS) entry which is preliminary data.</text>
</comment>
<dbReference type="InterPro" id="IPR021953">
    <property type="entry name" value="DUF3570"/>
</dbReference>
<dbReference type="EMBL" id="QDDL01000017">
    <property type="protein sequence ID" value="PVZ62987.1"/>
    <property type="molecule type" value="Genomic_DNA"/>
</dbReference>
<evidence type="ECO:0000313" key="3">
    <source>
        <dbReference type="Proteomes" id="UP000244906"/>
    </source>
</evidence>
<organism evidence="2 3">
    <name type="scientific">Pelagibaculum spongiae</name>
    <dbReference type="NCBI Taxonomy" id="2080658"/>
    <lineage>
        <taxon>Bacteria</taxon>
        <taxon>Pseudomonadati</taxon>
        <taxon>Pseudomonadota</taxon>
        <taxon>Gammaproteobacteria</taxon>
        <taxon>Oceanospirillales</taxon>
        <taxon>Pelagibaculum</taxon>
    </lineage>
</organism>
<sequence length="374" mass="42287">MSLFNKPFAAYSFLSLTLALAGTASLASENKDQIGISSHTSQGDDWDITGYQLDAQGHFKSFSYQLNLAKDDIKRGDVSLSSRALAIDYSVNTAQLKTSYRSGVGVWTLDLENIESDPIEGTGFGVFGAHQFYGEMTAFSYGLKHYELDLFRPDVDFTNRQFRDLYWFQLQQEMNPDWRVSLSYILNRSWGYVGDPYVLAYQLGTPTGERLPYSRTSNQISFDATRDLGGDRWVELSTEYLSDSWGRTGLTFAINYQQPFFDGRLSLRVRSHNRNKASFYYNDAPLGVPELTRDPENSSFEENVLGVTLSWPILDNWLSESVASVNFSVDYRRRNHSDLTNPDQCSVGAGGDLSRCTLVKIENTSGQIYFNLAY</sequence>
<evidence type="ECO:0000313" key="2">
    <source>
        <dbReference type="EMBL" id="PVZ62987.1"/>
    </source>
</evidence>
<keyword evidence="1" id="KW-0732">Signal</keyword>
<feature type="chain" id="PRO_5016130822" evidence="1">
    <location>
        <begin position="28"/>
        <end position="374"/>
    </location>
</feature>
<gene>
    <name evidence="2" type="ORF">DC094_21715</name>
</gene>
<proteinExistence type="predicted"/>
<dbReference type="AlphaFoldDB" id="A0A2V1GMZ2"/>